<reference evidence="3" key="2">
    <citation type="submission" date="2013-12" db="EMBL/GenBank/DDBJ databases">
        <authorList>
            <person name="Yu Y."/>
            <person name="Lee S."/>
            <person name="de Baynast K."/>
            <person name="Wissotski M."/>
            <person name="Liu L."/>
            <person name="Talag J."/>
            <person name="Goicoechea J."/>
            <person name="Angelova A."/>
            <person name="Jetty R."/>
            <person name="Kudrna D."/>
            <person name="Golser W."/>
            <person name="Rivera L."/>
            <person name="Zhang J."/>
            <person name="Wing R."/>
        </authorList>
    </citation>
    <scope>NUCLEOTIDE SEQUENCE</scope>
</reference>
<accession>A0A0D9WQM6</accession>
<proteinExistence type="predicted"/>
<feature type="compositionally biased region" description="Basic and acidic residues" evidence="1">
    <location>
        <begin position="70"/>
        <end position="79"/>
    </location>
</feature>
<dbReference type="HOGENOM" id="CLU_2609511_0_0_1"/>
<reference evidence="2" key="3">
    <citation type="submission" date="2015-04" db="UniProtKB">
        <authorList>
            <consortium name="EnsemblPlants"/>
        </authorList>
    </citation>
    <scope>IDENTIFICATION</scope>
</reference>
<evidence type="ECO:0000256" key="1">
    <source>
        <dbReference type="SAM" id="MobiDB-lite"/>
    </source>
</evidence>
<dbReference type="EnsemblPlants" id="LPERR06G13440.1">
    <property type="protein sequence ID" value="LPERR06G13440.1"/>
    <property type="gene ID" value="LPERR06G13440"/>
</dbReference>
<dbReference type="AlphaFoldDB" id="A0A0D9WQM6"/>
<feature type="region of interest" description="Disordered" evidence="1">
    <location>
        <begin position="57"/>
        <end position="79"/>
    </location>
</feature>
<evidence type="ECO:0000313" key="2">
    <source>
        <dbReference type="EnsemblPlants" id="LPERR06G13440.1"/>
    </source>
</evidence>
<dbReference type="Proteomes" id="UP000032180">
    <property type="component" value="Chromosome 6"/>
</dbReference>
<feature type="region of interest" description="Disordered" evidence="1">
    <location>
        <begin position="1"/>
        <end position="41"/>
    </location>
</feature>
<evidence type="ECO:0000313" key="3">
    <source>
        <dbReference type="Proteomes" id="UP000032180"/>
    </source>
</evidence>
<protein>
    <submittedName>
        <fullName evidence="2">Uncharacterized protein</fullName>
    </submittedName>
</protein>
<sequence>MPVASGARTAGDGQEDDSGRSSRTTARRRTKEGAWLGHNKMTSDWKRKVQDLYAVCQKMRKRRAPRPSLRKSDFGGSDR</sequence>
<dbReference type="Gramene" id="LPERR06G13440.1">
    <property type="protein sequence ID" value="LPERR06G13440.1"/>
    <property type="gene ID" value="LPERR06G13440"/>
</dbReference>
<name>A0A0D9WQM6_9ORYZ</name>
<feature type="compositionally biased region" description="Basic residues" evidence="1">
    <location>
        <begin position="58"/>
        <end position="69"/>
    </location>
</feature>
<keyword evidence="3" id="KW-1185">Reference proteome</keyword>
<organism evidence="2 3">
    <name type="scientific">Leersia perrieri</name>
    <dbReference type="NCBI Taxonomy" id="77586"/>
    <lineage>
        <taxon>Eukaryota</taxon>
        <taxon>Viridiplantae</taxon>
        <taxon>Streptophyta</taxon>
        <taxon>Embryophyta</taxon>
        <taxon>Tracheophyta</taxon>
        <taxon>Spermatophyta</taxon>
        <taxon>Magnoliopsida</taxon>
        <taxon>Liliopsida</taxon>
        <taxon>Poales</taxon>
        <taxon>Poaceae</taxon>
        <taxon>BOP clade</taxon>
        <taxon>Oryzoideae</taxon>
        <taxon>Oryzeae</taxon>
        <taxon>Oryzinae</taxon>
        <taxon>Leersia</taxon>
    </lineage>
</organism>
<reference evidence="2 3" key="1">
    <citation type="submission" date="2012-08" db="EMBL/GenBank/DDBJ databases">
        <title>Oryza genome evolution.</title>
        <authorList>
            <person name="Wing R.A."/>
        </authorList>
    </citation>
    <scope>NUCLEOTIDE SEQUENCE</scope>
</reference>